<comment type="caution">
    <text evidence="1">The sequence shown here is derived from an EMBL/GenBank/DDBJ whole genome shotgun (WGS) entry which is preliminary data.</text>
</comment>
<name>A0A3D9V5T2_THECX</name>
<dbReference type="AlphaFoldDB" id="A0A3D9V5T2"/>
<evidence type="ECO:0000313" key="1">
    <source>
        <dbReference type="EMBL" id="REF36887.1"/>
    </source>
</evidence>
<protein>
    <submittedName>
        <fullName evidence="1">Uncharacterized protein</fullName>
    </submittedName>
</protein>
<organism evidence="1 2">
    <name type="scientific">Thermasporomyces composti</name>
    <dbReference type="NCBI Taxonomy" id="696763"/>
    <lineage>
        <taxon>Bacteria</taxon>
        <taxon>Bacillati</taxon>
        <taxon>Actinomycetota</taxon>
        <taxon>Actinomycetes</taxon>
        <taxon>Propionibacteriales</taxon>
        <taxon>Nocardioidaceae</taxon>
        <taxon>Thermasporomyces</taxon>
    </lineage>
</organism>
<keyword evidence="2" id="KW-1185">Reference proteome</keyword>
<proteinExistence type="predicted"/>
<gene>
    <name evidence="1" type="ORF">DFJ64_2322</name>
</gene>
<accession>A0A3D9V5T2</accession>
<evidence type="ECO:0000313" key="2">
    <source>
        <dbReference type="Proteomes" id="UP000256485"/>
    </source>
</evidence>
<sequence length="52" mass="5523">MCASCGCGSPEEQHGDERNITWSQIKAAAEAGGQTPDEVVRNMARMAQQQGS</sequence>
<reference evidence="1 2" key="1">
    <citation type="submission" date="2018-08" db="EMBL/GenBank/DDBJ databases">
        <title>Sequencing the genomes of 1000 actinobacteria strains.</title>
        <authorList>
            <person name="Klenk H.-P."/>
        </authorList>
    </citation>
    <scope>NUCLEOTIDE SEQUENCE [LARGE SCALE GENOMIC DNA]</scope>
    <source>
        <strain evidence="1 2">DSM 22891</strain>
    </source>
</reference>
<dbReference type="RefSeq" id="WP_170152587.1">
    <property type="nucleotide sequence ID" value="NZ_QTUC01000001.1"/>
</dbReference>
<dbReference type="Proteomes" id="UP000256485">
    <property type="component" value="Unassembled WGS sequence"/>
</dbReference>
<dbReference type="EMBL" id="QTUC01000001">
    <property type="protein sequence ID" value="REF36887.1"/>
    <property type="molecule type" value="Genomic_DNA"/>
</dbReference>